<dbReference type="SUPFAM" id="SSF49599">
    <property type="entry name" value="TRAF domain-like"/>
    <property type="match status" value="1"/>
</dbReference>
<keyword evidence="1" id="KW-0479">Metal-binding</keyword>
<dbReference type="EMBL" id="JABSTR010000003">
    <property type="protein sequence ID" value="KAH9365861.1"/>
    <property type="molecule type" value="Genomic_DNA"/>
</dbReference>
<keyword evidence="7" id="KW-1185">Reference proteome</keyword>
<proteinExistence type="predicted"/>
<evidence type="ECO:0000256" key="4">
    <source>
        <dbReference type="PROSITE-ProRule" id="PRU00175"/>
    </source>
</evidence>
<sequence>MAHGRQQFTLVGYSEVLERRSLKFVDPIPASRICSACGNVPRMTYSLLCGHTFCEPCYESCATTLDCVCPLDGVAYASGDVSSKEYPAEELLRRKVHCWNEAYGCGVVLPASQIAEHAHHDCKNHVSRCPNCSADVLSHDMCVHLKSRCTALVLHTAPEAPQVANNNENAQFVALERQVEQRVRELDARLAQLSFESGSHNDKLVEVCHNINYLKEAQAEQFGALAEQFERALAAHEKTIEERVGELAC</sequence>
<dbReference type="SUPFAM" id="SSF57850">
    <property type="entry name" value="RING/U-box"/>
    <property type="match status" value="1"/>
</dbReference>
<feature type="domain" description="RING-type" evidence="5">
    <location>
        <begin position="34"/>
        <end position="72"/>
    </location>
</feature>
<evidence type="ECO:0000259" key="5">
    <source>
        <dbReference type="PROSITE" id="PS50089"/>
    </source>
</evidence>
<evidence type="ECO:0000313" key="6">
    <source>
        <dbReference type="EMBL" id="KAH9365861.1"/>
    </source>
</evidence>
<dbReference type="PROSITE" id="PS00518">
    <property type="entry name" value="ZF_RING_1"/>
    <property type="match status" value="1"/>
</dbReference>
<comment type="caution">
    <text evidence="6">The sequence shown here is derived from an EMBL/GenBank/DDBJ whole genome shotgun (WGS) entry which is preliminary data.</text>
</comment>
<name>A0A9J6FRU8_HAELO</name>
<dbReference type="InterPro" id="IPR017907">
    <property type="entry name" value="Znf_RING_CS"/>
</dbReference>
<keyword evidence="3" id="KW-0862">Zinc</keyword>
<dbReference type="OrthoDB" id="10051587at2759"/>
<dbReference type="PROSITE" id="PS50089">
    <property type="entry name" value="ZF_RING_2"/>
    <property type="match status" value="1"/>
</dbReference>
<protein>
    <recommendedName>
        <fullName evidence="5">RING-type domain-containing protein</fullName>
    </recommendedName>
</protein>
<dbReference type="InterPro" id="IPR013083">
    <property type="entry name" value="Znf_RING/FYVE/PHD"/>
</dbReference>
<organism evidence="6 7">
    <name type="scientific">Haemaphysalis longicornis</name>
    <name type="common">Bush tick</name>
    <dbReference type="NCBI Taxonomy" id="44386"/>
    <lineage>
        <taxon>Eukaryota</taxon>
        <taxon>Metazoa</taxon>
        <taxon>Ecdysozoa</taxon>
        <taxon>Arthropoda</taxon>
        <taxon>Chelicerata</taxon>
        <taxon>Arachnida</taxon>
        <taxon>Acari</taxon>
        <taxon>Parasitiformes</taxon>
        <taxon>Ixodida</taxon>
        <taxon>Ixodoidea</taxon>
        <taxon>Ixodidae</taxon>
        <taxon>Haemaphysalinae</taxon>
        <taxon>Haemaphysalis</taxon>
    </lineage>
</organism>
<dbReference type="GO" id="GO:0008270">
    <property type="term" value="F:zinc ion binding"/>
    <property type="evidence" value="ECO:0007669"/>
    <property type="project" value="UniProtKB-KW"/>
</dbReference>
<evidence type="ECO:0000256" key="2">
    <source>
        <dbReference type="ARBA" id="ARBA00022771"/>
    </source>
</evidence>
<evidence type="ECO:0000313" key="7">
    <source>
        <dbReference type="Proteomes" id="UP000821853"/>
    </source>
</evidence>
<reference evidence="6 7" key="1">
    <citation type="journal article" date="2020" name="Cell">
        <title>Large-Scale Comparative Analyses of Tick Genomes Elucidate Their Genetic Diversity and Vector Capacities.</title>
        <authorList>
            <consortium name="Tick Genome and Microbiome Consortium (TIGMIC)"/>
            <person name="Jia N."/>
            <person name="Wang J."/>
            <person name="Shi W."/>
            <person name="Du L."/>
            <person name="Sun Y."/>
            <person name="Zhan W."/>
            <person name="Jiang J.F."/>
            <person name="Wang Q."/>
            <person name="Zhang B."/>
            <person name="Ji P."/>
            <person name="Bell-Sakyi L."/>
            <person name="Cui X.M."/>
            <person name="Yuan T.T."/>
            <person name="Jiang B.G."/>
            <person name="Yang W.F."/>
            <person name="Lam T.T."/>
            <person name="Chang Q.C."/>
            <person name="Ding S.J."/>
            <person name="Wang X.J."/>
            <person name="Zhu J.G."/>
            <person name="Ruan X.D."/>
            <person name="Zhao L."/>
            <person name="Wei J.T."/>
            <person name="Ye R.Z."/>
            <person name="Que T.C."/>
            <person name="Du C.H."/>
            <person name="Zhou Y.H."/>
            <person name="Cheng J.X."/>
            <person name="Dai P.F."/>
            <person name="Guo W.B."/>
            <person name="Han X.H."/>
            <person name="Huang E.J."/>
            <person name="Li L.F."/>
            <person name="Wei W."/>
            <person name="Gao Y.C."/>
            <person name="Liu J.Z."/>
            <person name="Shao H.Z."/>
            <person name="Wang X."/>
            <person name="Wang C.C."/>
            <person name="Yang T.C."/>
            <person name="Huo Q.B."/>
            <person name="Li W."/>
            <person name="Chen H.Y."/>
            <person name="Chen S.E."/>
            <person name="Zhou L.G."/>
            <person name="Ni X.B."/>
            <person name="Tian J.H."/>
            <person name="Sheng Y."/>
            <person name="Liu T."/>
            <person name="Pan Y.S."/>
            <person name="Xia L.Y."/>
            <person name="Li J."/>
            <person name="Zhao F."/>
            <person name="Cao W.C."/>
        </authorList>
    </citation>
    <scope>NUCLEOTIDE SEQUENCE [LARGE SCALE GENOMIC DNA]</scope>
    <source>
        <strain evidence="6">HaeL-2018</strain>
    </source>
</reference>
<dbReference type="AlphaFoldDB" id="A0A9J6FRU8"/>
<dbReference type="Proteomes" id="UP000821853">
    <property type="component" value="Unassembled WGS sequence"/>
</dbReference>
<keyword evidence="2 4" id="KW-0863">Zinc-finger</keyword>
<accession>A0A9J6FRU8</accession>
<dbReference type="Gene3D" id="3.30.40.10">
    <property type="entry name" value="Zinc/RING finger domain, C3HC4 (zinc finger)"/>
    <property type="match status" value="2"/>
</dbReference>
<dbReference type="CDD" id="cd16449">
    <property type="entry name" value="RING-HC"/>
    <property type="match status" value="1"/>
</dbReference>
<dbReference type="VEuPathDB" id="VectorBase:HLOH_046879"/>
<dbReference type="InterPro" id="IPR001841">
    <property type="entry name" value="Znf_RING"/>
</dbReference>
<evidence type="ECO:0000256" key="1">
    <source>
        <dbReference type="ARBA" id="ARBA00022723"/>
    </source>
</evidence>
<evidence type="ECO:0000256" key="3">
    <source>
        <dbReference type="ARBA" id="ARBA00022833"/>
    </source>
</evidence>
<gene>
    <name evidence="6" type="ORF">HPB48_021065</name>
</gene>